<keyword evidence="4" id="KW-1185">Reference proteome</keyword>
<dbReference type="AlphaFoldDB" id="A0A1X2J2I7"/>
<evidence type="ECO:0000313" key="4">
    <source>
        <dbReference type="Proteomes" id="UP000193560"/>
    </source>
</evidence>
<protein>
    <recommendedName>
        <fullName evidence="2">FAS1 domain-containing protein</fullName>
    </recommendedName>
</protein>
<name>A0A1X2J2I7_9FUNG</name>
<feature type="signal peptide" evidence="1">
    <location>
        <begin position="1"/>
        <end position="22"/>
    </location>
</feature>
<feature type="domain" description="FAS1" evidence="2">
    <location>
        <begin position="45"/>
        <end position="202"/>
    </location>
</feature>
<comment type="caution">
    <text evidence="3">The sequence shown here is derived from an EMBL/GenBank/DDBJ whole genome shotgun (WGS) entry which is preliminary data.</text>
</comment>
<dbReference type="Gene3D" id="2.30.180.10">
    <property type="entry name" value="FAS1 domain"/>
    <property type="match status" value="1"/>
</dbReference>
<organism evidence="3 4">
    <name type="scientific">Absidia repens</name>
    <dbReference type="NCBI Taxonomy" id="90262"/>
    <lineage>
        <taxon>Eukaryota</taxon>
        <taxon>Fungi</taxon>
        <taxon>Fungi incertae sedis</taxon>
        <taxon>Mucoromycota</taxon>
        <taxon>Mucoromycotina</taxon>
        <taxon>Mucoromycetes</taxon>
        <taxon>Mucorales</taxon>
        <taxon>Cunninghamellaceae</taxon>
        <taxon>Absidia</taxon>
    </lineage>
</organism>
<evidence type="ECO:0000259" key="2">
    <source>
        <dbReference type="PROSITE" id="PS50213"/>
    </source>
</evidence>
<dbReference type="OrthoDB" id="5551751at2759"/>
<dbReference type="SMART" id="SM00554">
    <property type="entry name" value="FAS1"/>
    <property type="match status" value="1"/>
</dbReference>
<dbReference type="Proteomes" id="UP000193560">
    <property type="component" value="Unassembled WGS sequence"/>
</dbReference>
<sequence>MLYYKDLLTWLFLLSTITVLVASTSLSSPQLLYQAPLKGHRFTNEQSLFDKLAPESDLSIFLEILMHNDLLFSYLNSTTITISSIAETGITEEQQSGEPLTVFCPTNRAFLEYWKTQPKKSWERILERHIVPQKRLDATSLEHVNILNTLLPGSTIHVKLGPSSLIQQQQHPVILLDGDTLVDTSHPIQSSLSIAYKIDHVLPFFFIE</sequence>
<dbReference type="Pfam" id="PF02469">
    <property type="entry name" value="Fasciclin"/>
    <property type="match status" value="1"/>
</dbReference>
<evidence type="ECO:0000256" key="1">
    <source>
        <dbReference type="SAM" id="SignalP"/>
    </source>
</evidence>
<keyword evidence="1" id="KW-0732">Signal</keyword>
<dbReference type="EMBL" id="MCGE01000001">
    <property type="protein sequence ID" value="ORZ26001.1"/>
    <property type="molecule type" value="Genomic_DNA"/>
</dbReference>
<evidence type="ECO:0000313" key="3">
    <source>
        <dbReference type="EMBL" id="ORZ26001.1"/>
    </source>
</evidence>
<accession>A0A1X2J2I7</accession>
<gene>
    <name evidence="3" type="ORF">BCR42DRAFT_18319</name>
</gene>
<feature type="chain" id="PRO_5012168391" description="FAS1 domain-containing protein" evidence="1">
    <location>
        <begin position="23"/>
        <end position="208"/>
    </location>
</feature>
<dbReference type="InterPro" id="IPR000782">
    <property type="entry name" value="FAS1_domain"/>
</dbReference>
<reference evidence="3 4" key="1">
    <citation type="submission" date="2016-07" db="EMBL/GenBank/DDBJ databases">
        <title>Pervasive Adenine N6-methylation of Active Genes in Fungi.</title>
        <authorList>
            <consortium name="DOE Joint Genome Institute"/>
            <person name="Mondo S.J."/>
            <person name="Dannebaum R.O."/>
            <person name="Kuo R.C."/>
            <person name="Labutti K."/>
            <person name="Haridas S."/>
            <person name="Kuo A."/>
            <person name="Salamov A."/>
            <person name="Ahrendt S.R."/>
            <person name="Lipzen A."/>
            <person name="Sullivan W."/>
            <person name="Andreopoulos W.B."/>
            <person name="Clum A."/>
            <person name="Lindquist E."/>
            <person name="Daum C."/>
            <person name="Ramamoorthy G.K."/>
            <person name="Gryganskyi A."/>
            <person name="Culley D."/>
            <person name="Magnuson J.K."/>
            <person name="James T.Y."/>
            <person name="O'Malley M.A."/>
            <person name="Stajich J.E."/>
            <person name="Spatafora J.W."/>
            <person name="Visel A."/>
            <person name="Grigoriev I.V."/>
        </authorList>
    </citation>
    <scope>NUCLEOTIDE SEQUENCE [LARGE SCALE GENOMIC DNA]</scope>
    <source>
        <strain evidence="3 4">NRRL 1336</strain>
    </source>
</reference>
<dbReference type="SUPFAM" id="SSF82153">
    <property type="entry name" value="FAS1 domain"/>
    <property type="match status" value="1"/>
</dbReference>
<dbReference type="STRING" id="90262.A0A1X2J2I7"/>
<dbReference type="PROSITE" id="PS50213">
    <property type="entry name" value="FAS1"/>
    <property type="match status" value="1"/>
</dbReference>
<dbReference type="InterPro" id="IPR036378">
    <property type="entry name" value="FAS1_dom_sf"/>
</dbReference>
<proteinExistence type="predicted"/>